<keyword evidence="4" id="KW-0411">Iron-sulfur</keyword>
<feature type="domain" description="4Fe-4S ferredoxin-type" evidence="6">
    <location>
        <begin position="113"/>
        <end position="133"/>
    </location>
</feature>
<dbReference type="CDD" id="cd16370">
    <property type="entry name" value="DMSOR_beta_like"/>
    <property type="match status" value="1"/>
</dbReference>
<accession>A0A0H3AC19</accession>
<dbReference type="GO" id="GO:0046872">
    <property type="term" value="F:metal ion binding"/>
    <property type="evidence" value="ECO:0007669"/>
    <property type="project" value="UniProtKB-KW"/>
</dbReference>
<feature type="domain" description="4Fe-4S ferredoxin-type" evidence="6">
    <location>
        <begin position="2"/>
        <end position="22"/>
    </location>
</feature>
<dbReference type="PANTHER" id="PTHR42859:SF15">
    <property type="entry name" value="IRON-SULFUR CLUSTER BINDING PROTEIN"/>
    <property type="match status" value="1"/>
</dbReference>
<dbReference type="InterPro" id="IPR017900">
    <property type="entry name" value="4Fe4S_Fe_S_CS"/>
</dbReference>
<protein>
    <submittedName>
        <fullName evidence="7">4Fe-4S ferredoxin, iron-sulfur binding domain protein</fullName>
    </submittedName>
</protein>
<feature type="compositionally biased region" description="Basic and acidic residues" evidence="5">
    <location>
        <begin position="142"/>
        <end position="153"/>
    </location>
</feature>
<dbReference type="PROSITE" id="PS51379">
    <property type="entry name" value="4FE4S_FER_2"/>
    <property type="match status" value="4"/>
</dbReference>
<dbReference type="Gene3D" id="3.30.70.20">
    <property type="match status" value="2"/>
</dbReference>
<name>A0A0H3AC19_NITV4</name>
<reference evidence="8" key="1">
    <citation type="journal article" date="2009" name="Environ. Microbiol.">
        <title>Contribution of mobile genetic elements to Desulfovibrio vulgaris genome plasticity.</title>
        <authorList>
            <person name="Walker C.B."/>
            <person name="Stolyar S."/>
            <person name="Chivian D."/>
            <person name="Pinel N."/>
            <person name="Gabster J.A."/>
            <person name="Dehal P.S."/>
            <person name="He Z."/>
            <person name="Yang Z.K."/>
            <person name="Yen H.C."/>
            <person name="Zhou J."/>
            <person name="Wall J.D."/>
            <person name="Hazen T.C."/>
            <person name="Arkin A.P."/>
            <person name="Stahl D.A."/>
        </authorList>
    </citation>
    <scope>NUCLEOTIDE SEQUENCE [LARGE SCALE GENOMIC DNA]</scope>
    <source>
        <strain evidence="8">DP4</strain>
    </source>
</reference>
<keyword evidence="2" id="KW-0479">Metal-binding</keyword>
<dbReference type="SUPFAM" id="SSF54862">
    <property type="entry name" value="4Fe-4S ferredoxins"/>
    <property type="match status" value="1"/>
</dbReference>
<dbReference type="EMBL" id="CP000527">
    <property type="protein sequence ID" value="ABM29293.1"/>
    <property type="molecule type" value="Genomic_DNA"/>
</dbReference>
<feature type="domain" description="4Fe-4S ferredoxin-type" evidence="6">
    <location>
        <begin position="45"/>
        <end position="76"/>
    </location>
</feature>
<dbReference type="PANTHER" id="PTHR42859">
    <property type="entry name" value="OXIDOREDUCTASE"/>
    <property type="match status" value="1"/>
</dbReference>
<evidence type="ECO:0000313" key="8">
    <source>
        <dbReference type="Proteomes" id="UP000009173"/>
    </source>
</evidence>
<sequence>MKILKANRMERCIGCHACSLACARLVHKRLSWVTAGIRITSAGGLSTGFEARLCLACDPAPCAQACPTGAYAQRKGGGVKVDRSLCIRCGRCAEACPVDAVHMDGETGLPYVCIHCGRCVAFCPHECIELVDQPVADAASDEAGRETGDDKTLPRKAGQVNDASEVGHAD</sequence>
<evidence type="ECO:0000313" key="7">
    <source>
        <dbReference type="EMBL" id="ABM29293.1"/>
    </source>
</evidence>
<feature type="region of interest" description="Disordered" evidence="5">
    <location>
        <begin position="138"/>
        <end position="170"/>
    </location>
</feature>
<evidence type="ECO:0000259" key="6">
    <source>
        <dbReference type="PROSITE" id="PS51379"/>
    </source>
</evidence>
<organism evidence="7 8">
    <name type="scientific">Nitratidesulfovibrio vulgaris (strain DP4)</name>
    <name type="common">Desulfovibrio vulgaris</name>
    <dbReference type="NCBI Taxonomy" id="391774"/>
    <lineage>
        <taxon>Bacteria</taxon>
        <taxon>Pseudomonadati</taxon>
        <taxon>Thermodesulfobacteriota</taxon>
        <taxon>Desulfovibrionia</taxon>
        <taxon>Desulfovibrionales</taxon>
        <taxon>Desulfovibrionaceae</taxon>
        <taxon>Nitratidesulfovibrio</taxon>
    </lineage>
</organism>
<dbReference type="HOGENOM" id="CLU_043374_3_2_7"/>
<dbReference type="Pfam" id="PF12800">
    <property type="entry name" value="Fer4_4"/>
    <property type="match status" value="2"/>
</dbReference>
<dbReference type="GO" id="GO:0051539">
    <property type="term" value="F:4 iron, 4 sulfur cluster binding"/>
    <property type="evidence" value="ECO:0007669"/>
    <property type="project" value="UniProtKB-KW"/>
</dbReference>
<evidence type="ECO:0000256" key="1">
    <source>
        <dbReference type="ARBA" id="ARBA00022485"/>
    </source>
</evidence>
<dbReference type="PROSITE" id="PS00198">
    <property type="entry name" value="4FE4S_FER_1"/>
    <property type="match status" value="2"/>
</dbReference>
<dbReference type="KEGG" id="dvl:Dvul_2277"/>
<keyword evidence="1" id="KW-0004">4Fe-4S</keyword>
<dbReference type="Pfam" id="PF00037">
    <property type="entry name" value="Fer4"/>
    <property type="match status" value="1"/>
</dbReference>
<dbReference type="Proteomes" id="UP000009173">
    <property type="component" value="Chromosome"/>
</dbReference>
<dbReference type="InterPro" id="IPR017896">
    <property type="entry name" value="4Fe4S_Fe-S-bd"/>
</dbReference>
<feature type="domain" description="4Fe-4S ferredoxin-type" evidence="6">
    <location>
        <begin position="77"/>
        <end position="106"/>
    </location>
</feature>
<keyword evidence="3" id="KW-0408">Iron</keyword>
<dbReference type="InterPro" id="IPR050294">
    <property type="entry name" value="RnfB_subfamily"/>
</dbReference>
<gene>
    <name evidence="7" type="ordered locus">Dvul_2277</name>
</gene>
<evidence type="ECO:0000256" key="5">
    <source>
        <dbReference type="SAM" id="MobiDB-lite"/>
    </source>
</evidence>
<dbReference type="AlphaFoldDB" id="A0A0H3AC19"/>
<proteinExistence type="predicted"/>
<dbReference type="RefSeq" id="WP_011792757.1">
    <property type="nucleotide sequence ID" value="NC_008751.1"/>
</dbReference>
<evidence type="ECO:0000256" key="4">
    <source>
        <dbReference type="ARBA" id="ARBA00023014"/>
    </source>
</evidence>
<evidence type="ECO:0000256" key="2">
    <source>
        <dbReference type="ARBA" id="ARBA00022723"/>
    </source>
</evidence>
<evidence type="ECO:0000256" key="3">
    <source>
        <dbReference type="ARBA" id="ARBA00023004"/>
    </source>
</evidence>